<protein>
    <recommendedName>
        <fullName evidence="7">Xylanolytic transcriptional activator regulatory domain-containing protein</fullName>
    </recommendedName>
</protein>
<dbReference type="GO" id="GO:0043565">
    <property type="term" value="F:sequence-specific DNA binding"/>
    <property type="evidence" value="ECO:0007669"/>
    <property type="project" value="TreeGrafter"/>
</dbReference>
<dbReference type="InterPro" id="IPR051711">
    <property type="entry name" value="Stress_Response_Reg"/>
</dbReference>
<name>A0AAN7TB37_9PEZI</name>
<dbReference type="EMBL" id="JAVRRL010000084">
    <property type="protein sequence ID" value="KAK5108521.1"/>
    <property type="molecule type" value="Genomic_DNA"/>
</dbReference>
<feature type="region of interest" description="Disordered" evidence="6">
    <location>
        <begin position="40"/>
        <end position="100"/>
    </location>
</feature>
<feature type="region of interest" description="Disordered" evidence="6">
    <location>
        <begin position="615"/>
        <end position="645"/>
    </location>
</feature>
<evidence type="ECO:0000313" key="9">
    <source>
        <dbReference type="Proteomes" id="UP001310890"/>
    </source>
</evidence>
<feature type="domain" description="Xylanolytic transcriptional activator regulatory" evidence="7">
    <location>
        <begin position="305"/>
        <end position="378"/>
    </location>
</feature>
<dbReference type="AlphaFoldDB" id="A0AAN7TB37"/>
<dbReference type="GO" id="GO:0006351">
    <property type="term" value="P:DNA-templated transcription"/>
    <property type="evidence" value="ECO:0007669"/>
    <property type="project" value="InterPro"/>
</dbReference>
<keyword evidence="4" id="KW-0804">Transcription</keyword>
<evidence type="ECO:0000256" key="2">
    <source>
        <dbReference type="ARBA" id="ARBA00023015"/>
    </source>
</evidence>
<dbReference type="InterPro" id="IPR007219">
    <property type="entry name" value="XnlR_reg_dom"/>
</dbReference>
<sequence>MSPTQNQVLRETAVRIVHTTWSVRFSQDYIRDLQRRVAAAEQGGSPAGSSPPPLHTYNDGSQPLPGRVEDQEEDRASAASEQETEPPARTKGTGSTHGQRLINNFATGKPFYVPDAQGKAIYLGTSSTWSFGRRVLLLAQERIVKAPLSPHQLLWQGQAYKLAWNGERSLEATSAFGDALVPQADYGIYLVNAVKFHACQLFHLFDETTFMERFTQFYDPAADSQTTNSLWYTHYLLILAFGKAFVSRENLTDRGPPGLTFFLQAMVTLPDLTCVTLSSLDVLEAMEILCCAALYLHSLDFRAAAYRQIGMALRLALEQGLHTDMEHQHNPEHTLERPRRIWWTVLLLDRQMSSLMGVPLALRDEEISAKLPTYGSSVSKVRALDLHVRLSSILAVIVTNLYGKDGRNKGKFLVHTKAALNQVAKMTEELNDAFSLPVDDPVSISRVSAYLHLMLHQCIVLATRPILFSYLESRLLHEEGFPRGTRPAANVWALLHMCRDSATHMLRILQVLKEQGLLESFLPFDLDATYTSAIVAQIAAHIDAPLLEDAQPLNKMAYECLDEMASRGNQIAKKLKVELQRLEMIFARLPRRSEPAQRSNLSDLRLRPLPDDTLNNSLANLPARTEPLPATGTDPPTDPATNGSLDWFADISSFENPLNAPHMASVAESIDLDGLEWWFSSNPDFAGQGLEL</sequence>
<accession>A0AAN7TB37</accession>
<evidence type="ECO:0000313" key="8">
    <source>
        <dbReference type="EMBL" id="KAK5108521.1"/>
    </source>
</evidence>
<gene>
    <name evidence="8" type="ORF">LTR62_008261</name>
</gene>
<keyword evidence="2" id="KW-0805">Transcription regulation</keyword>
<organism evidence="8 9">
    <name type="scientific">Meristemomyces frigidus</name>
    <dbReference type="NCBI Taxonomy" id="1508187"/>
    <lineage>
        <taxon>Eukaryota</taxon>
        <taxon>Fungi</taxon>
        <taxon>Dikarya</taxon>
        <taxon>Ascomycota</taxon>
        <taxon>Pezizomycotina</taxon>
        <taxon>Dothideomycetes</taxon>
        <taxon>Dothideomycetidae</taxon>
        <taxon>Mycosphaerellales</taxon>
        <taxon>Teratosphaeriaceae</taxon>
        <taxon>Meristemomyces</taxon>
    </lineage>
</organism>
<comment type="caution">
    <text evidence="8">The sequence shown here is derived from an EMBL/GenBank/DDBJ whole genome shotgun (WGS) entry which is preliminary data.</text>
</comment>
<evidence type="ECO:0000256" key="1">
    <source>
        <dbReference type="ARBA" id="ARBA00004123"/>
    </source>
</evidence>
<dbReference type="Proteomes" id="UP001310890">
    <property type="component" value="Unassembled WGS sequence"/>
</dbReference>
<dbReference type="CDD" id="cd12148">
    <property type="entry name" value="fungal_TF_MHR"/>
    <property type="match status" value="1"/>
</dbReference>
<evidence type="ECO:0000256" key="5">
    <source>
        <dbReference type="ARBA" id="ARBA00023242"/>
    </source>
</evidence>
<evidence type="ECO:0000259" key="7">
    <source>
        <dbReference type="SMART" id="SM00906"/>
    </source>
</evidence>
<keyword evidence="3" id="KW-0238">DNA-binding</keyword>
<evidence type="ECO:0000256" key="4">
    <source>
        <dbReference type="ARBA" id="ARBA00023163"/>
    </source>
</evidence>
<dbReference type="SMART" id="SM00906">
    <property type="entry name" value="Fungal_trans"/>
    <property type="match status" value="1"/>
</dbReference>
<dbReference type="GO" id="GO:0045944">
    <property type="term" value="P:positive regulation of transcription by RNA polymerase II"/>
    <property type="evidence" value="ECO:0007669"/>
    <property type="project" value="TreeGrafter"/>
</dbReference>
<dbReference type="Pfam" id="PF04082">
    <property type="entry name" value="Fungal_trans"/>
    <property type="match status" value="1"/>
</dbReference>
<feature type="compositionally biased region" description="Low complexity" evidence="6">
    <location>
        <begin position="629"/>
        <end position="641"/>
    </location>
</feature>
<proteinExistence type="predicted"/>
<reference evidence="8" key="1">
    <citation type="submission" date="2023-08" db="EMBL/GenBank/DDBJ databases">
        <title>Black Yeasts Isolated from many extreme environments.</title>
        <authorList>
            <person name="Coleine C."/>
            <person name="Stajich J.E."/>
            <person name="Selbmann L."/>
        </authorList>
    </citation>
    <scope>NUCLEOTIDE SEQUENCE</scope>
    <source>
        <strain evidence="8">CCFEE 5401</strain>
    </source>
</reference>
<evidence type="ECO:0000256" key="3">
    <source>
        <dbReference type="ARBA" id="ARBA00023125"/>
    </source>
</evidence>
<dbReference type="PANTHER" id="PTHR47540:SF6">
    <property type="entry name" value="ZN(II)2CYS6 TRANSCRIPTION FACTOR (EUROFUNG)"/>
    <property type="match status" value="1"/>
</dbReference>
<evidence type="ECO:0000256" key="6">
    <source>
        <dbReference type="SAM" id="MobiDB-lite"/>
    </source>
</evidence>
<dbReference type="PANTHER" id="PTHR47540">
    <property type="entry name" value="THIAMINE REPRESSIBLE GENES REGULATORY PROTEIN THI5"/>
    <property type="match status" value="1"/>
</dbReference>
<dbReference type="GO" id="GO:0005634">
    <property type="term" value="C:nucleus"/>
    <property type="evidence" value="ECO:0007669"/>
    <property type="project" value="UniProtKB-SubCell"/>
</dbReference>
<keyword evidence="5" id="KW-0539">Nucleus</keyword>
<comment type="subcellular location">
    <subcellularLocation>
        <location evidence="1">Nucleus</location>
    </subcellularLocation>
</comment>
<dbReference type="GO" id="GO:0008270">
    <property type="term" value="F:zinc ion binding"/>
    <property type="evidence" value="ECO:0007669"/>
    <property type="project" value="InterPro"/>
</dbReference>